<dbReference type="EC" id="4.1.1.48" evidence="3"/>
<dbReference type="Pfam" id="PF00218">
    <property type="entry name" value="IGPS"/>
    <property type="match status" value="1"/>
</dbReference>
<evidence type="ECO:0000256" key="4">
    <source>
        <dbReference type="ARBA" id="ARBA00022605"/>
    </source>
</evidence>
<dbReference type="UniPathway" id="UPA00035">
    <property type="reaction ID" value="UER00043"/>
</dbReference>
<dbReference type="Gene3D" id="3.20.20.70">
    <property type="entry name" value="Aldolase class I"/>
    <property type="match status" value="1"/>
</dbReference>
<accession>A0A3B0S8N8</accession>
<keyword evidence="8 10" id="KW-0456">Lyase</keyword>
<keyword evidence="6" id="KW-0822">Tryptophan biosynthesis</keyword>
<dbReference type="PANTHER" id="PTHR22854:SF2">
    <property type="entry name" value="INDOLE-3-GLYCEROL-PHOSPHATE SYNTHASE"/>
    <property type="match status" value="1"/>
</dbReference>
<evidence type="ECO:0000256" key="3">
    <source>
        <dbReference type="ARBA" id="ARBA00012362"/>
    </source>
</evidence>
<keyword evidence="4" id="KW-0028">Amino-acid biosynthesis</keyword>
<dbReference type="SUPFAM" id="SSF51366">
    <property type="entry name" value="Ribulose-phoshate binding barrel"/>
    <property type="match status" value="1"/>
</dbReference>
<dbReference type="GO" id="GO:0004425">
    <property type="term" value="F:indole-3-glycerol-phosphate synthase activity"/>
    <property type="evidence" value="ECO:0007669"/>
    <property type="project" value="UniProtKB-EC"/>
</dbReference>
<evidence type="ECO:0000256" key="1">
    <source>
        <dbReference type="ARBA" id="ARBA00001633"/>
    </source>
</evidence>
<gene>
    <name evidence="10" type="ORF">MNBD_ACTINO01-695</name>
</gene>
<keyword evidence="5" id="KW-0210">Decarboxylase</keyword>
<dbReference type="AlphaFoldDB" id="A0A3B0S8N8"/>
<sequence length="255" mass="26916">MLDRILTSAATRAADVTGQIDALRSAAMGMAPHRSLREALSGPGLAVIAEIKRRSPSRGVIDADLDPADRARAYVEGGADAISVLTEPEFFDGSMDDLDRVRSVVDVPVLRKDFTLEPSQIWEARAGGADAVLLIVAALCQRKLEELIAVAGDVGVDAIVETHDVQEVERAVAAGAGIIGVNNRNLETFQTDLAVAERVAGSLPDAVVTIAESGVSNREGAARMVRAGYDAILVGEALVRSREPAGLVRSLKDQR</sequence>
<dbReference type="EMBL" id="UOEI01000281">
    <property type="protein sequence ID" value="VAW00313.1"/>
    <property type="molecule type" value="Genomic_DNA"/>
</dbReference>
<dbReference type="PANTHER" id="PTHR22854">
    <property type="entry name" value="TRYPTOPHAN BIOSYNTHESIS PROTEIN"/>
    <property type="match status" value="1"/>
</dbReference>
<feature type="domain" description="Indole-3-glycerol phosphate synthase" evidence="9">
    <location>
        <begin position="19"/>
        <end position="250"/>
    </location>
</feature>
<dbReference type="PROSITE" id="PS00614">
    <property type="entry name" value="IGPS"/>
    <property type="match status" value="1"/>
</dbReference>
<dbReference type="GO" id="GO:0004640">
    <property type="term" value="F:phosphoribosylanthranilate isomerase activity"/>
    <property type="evidence" value="ECO:0007669"/>
    <property type="project" value="TreeGrafter"/>
</dbReference>
<dbReference type="GO" id="GO:0000162">
    <property type="term" value="P:L-tryptophan biosynthetic process"/>
    <property type="evidence" value="ECO:0007669"/>
    <property type="project" value="UniProtKB-UniPathway"/>
</dbReference>
<proteinExistence type="inferred from homology"/>
<dbReference type="InterPro" id="IPR013785">
    <property type="entry name" value="Aldolase_TIM"/>
</dbReference>
<comment type="catalytic activity">
    <reaction evidence="1">
        <text>1-(2-carboxyphenylamino)-1-deoxy-D-ribulose 5-phosphate + H(+) = (1S,2R)-1-C-(indol-3-yl)glycerol 3-phosphate + CO2 + H2O</text>
        <dbReference type="Rhea" id="RHEA:23476"/>
        <dbReference type="ChEBI" id="CHEBI:15377"/>
        <dbReference type="ChEBI" id="CHEBI:15378"/>
        <dbReference type="ChEBI" id="CHEBI:16526"/>
        <dbReference type="ChEBI" id="CHEBI:58613"/>
        <dbReference type="ChEBI" id="CHEBI:58866"/>
        <dbReference type="EC" id="4.1.1.48"/>
    </reaction>
</comment>
<dbReference type="HAMAP" id="MF_00134_B">
    <property type="entry name" value="IGPS_B"/>
    <property type="match status" value="1"/>
</dbReference>
<dbReference type="NCBIfam" id="NF001377">
    <property type="entry name" value="PRK00278.2-4"/>
    <property type="match status" value="1"/>
</dbReference>
<dbReference type="InterPro" id="IPR013798">
    <property type="entry name" value="Indole-3-glycerol_P_synth_dom"/>
</dbReference>
<dbReference type="CDD" id="cd00331">
    <property type="entry name" value="IGPS"/>
    <property type="match status" value="1"/>
</dbReference>
<dbReference type="InterPro" id="IPR001468">
    <property type="entry name" value="Indole-3-GlycerolPSynthase_CS"/>
</dbReference>
<dbReference type="FunFam" id="3.20.20.70:FF:000024">
    <property type="entry name" value="Indole-3-glycerol phosphate synthase"/>
    <property type="match status" value="1"/>
</dbReference>
<comment type="pathway">
    <text evidence="2">Amino-acid biosynthesis; L-tryptophan biosynthesis; L-tryptophan from chorismate: step 4/5.</text>
</comment>
<reference evidence="10" key="1">
    <citation type="submission" date="2018-06" db="EMBL/GenBank/DDBJ databases">
        <authorList>
            <person name="Zhirakovskaya E."/>
        </authorList>
    </citation>
    <scope>NUCLEOTIDE SEQUENCE</scope>
</reference>
<dbReference type="InterPro" id="IPR011060">
    <property type="entry name" value="RibuloseP-bd_barrel"/>
</dbReference>
<evidence type="ECO:0000313" key="10">
    <source>
        <dbReference type="EMBL" id="VAW00313.1"/>
    </source>
</evidence>
<evidence type="ECO:0000256" key="2">
    <source>
        <dbReference type="ARBA" id="ARBA00004696"/>
    </source>
</evidence>
<evidence type="ECO:0000259" key="9">
    <source>
        <dbReference type="Pfam" id="PF00218"/>
    </source>
</evidence>
<evidence type="ECO:0000256" key="7">
    <source>
        <dbReference type="ARBA" id="ARBA00023141"/>
    </source>
</evidence>
<protein>
    <recommendedName>
        <fullName evidence="3">indole-3-glycerol-phosphate synthase</fullName>
        <ecNumber evidence="3">4.1.1.48</ecNumber>
    </recommendedName>
</protein>
<name>A0A3B0S8N8_9ZZZZ</name>
<evidence type="ECO:0000256" key="8">
    <source>
        <dbReference type="ARBA" id="ARBA00023239"/>
    </source>
</evidence>
<dbReference type="HAMAP" id="MF_00134_A">
    <property type="entry name" value="IGPS_A"/>
    <property type="match status" value="1"/>
</dbReference>
<evidence type="ECO:0000256" key="5">
    <source>
        <dbReference type="ARBA" id="ARBA00022793"/>
    </source>
</evidence>
<keyword evidence="7" id="KW-0057">Aromatic amino acid biosynthesis</keyword>
<dbReference type="InterPro" id="IPR045186">
    <property type="entry name" value="Indole-3-glycerol_P_synth"/>
</dbReference>
<organism evidence="10">
    <name type="scientific">hydrothermal vent metagenome</name>
    <dbReference type="NCBI Taxonomy" id="652676"/>
    <lineage>
        <taxon>unclassified sequences</taxon>
        <taxon>metagenomes</taxon>
        <taxon>ecological metagenomes</taxon>
    </lineage>
</organism>
<evidence type="ECO:0000256" key="6">
    <source>
        <dbReference type="ARBA" id="ARBA00022822"/>
    </source>
</evidence>